<evidence type="ECO:0000313" key="6">
    <source>
        <dbReference type="Proteomes" id="UP000263377"/>
    </source>
</evidence>
<gene>
    <name evidence="5" type="ORF">DR950_25910</name>
</gene>
<dbReference type="AlphaFoldDB" id="A0A373A6C0"/>
<dbReference type="InterPro" id="IPR050097">
    <property type="entry name" value="Ferredoxin-NADP_redctase_2"/>
</dbReference>
<organism evidence="5 6">
    <name type="scientific">Kitasatospora xanthocidica</name>
    <dbReference type="NCBI Taxonomy" id="83382"/>
    <lineage>
        <taxon>Bacteria</taxon>
        <taxon>Bacillati</taxon>
        <taxon>Actinomycetota</taxon>
        <taxon>Actinomycetes</taxon>
        <taxon>Kitasatosporales</taxon>
        <taxon>Streptomycetaceae</taxon>
        <taxon>Kitasatospora</taxon>
    </lineage>
</organism>
<dbReference type="PRINTS" id="PR00368">
    <property type="entry name" value="FADPNR"/>
</dbReference>
<dbReference type="SUPFAM" id="SSF51905">
    <property type="entry name" value="FAD/NAD(P)-binding domain"/>
    <property type="match status" value="1"/>
</dbReference>
<comment type="catalytic activity">
    <reaction evidence="3">
        <text>[thioredoxin]-dithiol + NADP(+) = [thioredoxin]-disulfide + NADPH + H(+)</text>
        <dbReference type="Rhea" id="RHEA:20345"/>
        <dbReference type="Rhea" id="RHEA-COMP:10698"/>
        <dbReference type="Rhea" id="RHEA-COMP:10700"/>
        <dbReference type="ChEBI" id="CHEBI:15378"/>
        <dbReference type="ChEBI" id="CHEBI:29950"/>
        <dbReference type="ChEBI" id="CHEBI:50058"/>
        <dbReference type="ChEBI" id="CHEBI:57783"/>
        <dbReference type="ChEBI" id="CHEBI:58349"/>
        <dbReference type="EC" id="1.8.1.9"/>
    </reaction>
</comment>
<dbReference type="EMBL" id="QVIG01000001">
    <property type="protein sequence ID" value="RGD63127.1"/>
    <property type="molecule type" value="Genomic_DNA"/>
</dbReference>
<proteinExistence type="predicted"/>
<dbReference type="PANTHER" id="PTHR48105">
    <property type="entry name" value="THIOREDOXIN REDUCTASE 1-RELATED-RELATED"/>
    <property type="match status" value="1"/>
</dbReference>
<evidence type="ECO:0000256" key="3">
    <source>
        <dbReference type="ARBA" id="ARBA00048132"/>
    </source>
</evidence>
<dbReference type="PRINTS" id="PR00469">
    <property type="entry name" value="PNDRDTASEII"/>
</dbReference>
<evidence type="ECO:0000259" key="4">
    <source>
        <dbReference type="Pfam" id="PF07992"/>
    </source>
</evidence>
<dbReference type="Pfam" id="PF07992">
    <property type="entry name" value="Pyr_redox_2"/>
    <property type="match status" value="1"/>
</dbReference>
<sequence length="343" mass="35865">MGETTGTTRTAGVTGSRESERYDVVVVGAGAAGLNAALVLGRARRRVAVVDAGEPRNAPAAHMHGYLSRDGMPPAALLAVGREEVARYGADLIDARVEHIEPAGADAGAGPAGPAAPGFVVHLAGGPVLHARRVVVATGLRDGLPELPGLVERWGQDVLHCPYCHGWEVRDRPLGVLGTGPGAVNQALLLRQWSADVVLLAHTLALTDDERERLAARDVRVVEGRIVRLVSDDGRLRGVELANGQVVPREAVFVFPQPVPRDALLFGLDCARDDNGWVTTDRTGRTSLPGVWAVGNVADPRAQVVTAAGMGAAAAFALDHDLAAEEVERAVVRYRASGAAVPA</sequence>
<comment type="caution">
    <text evidence="5">The sequence shown here is derived from an EMBL/GenBank/DDBJ whole genome shotgun (WGS) entry which is preliminary data.</text>
</comment>
<protein>
    <submittedName>
        <fullName evidence="5">NAD(P)/FAD-dependent oxidoreductase</fullName>
    </submittedName>
</protein>
<evidence type="ECO:0000313" key="5">
    <source>
        <dbReference type="EMBL" id="RGD63127.1"/>
    </source>
</evidence>
<evidence type="ECO:0000256" key="2">
    <source>
        <dbReference type="ARBA" id="ARBA00023002"/>
    </source>
</evidence>
<keyword evidence="6" id="KW-1185">Reference proteome</keyword>
<dbReference type="Proteomes" id="UP000263377">
    <property type="component" value="Unassembled WGS sequence"/>
</dbReference>
<dbReference type="GO" id="GO:0004791">
    <property type="term" value="F:thioredoxin-disulfide reductase (NADPH) activity"/>
    <property type="evidence" value="ECO:0007669"/>
    <property type="project" value="UniProtKB-EC"/>
</dbReference>
<dbReference type="RefSeq" id="WP_117491859.1">
    <property type="nucleotide sequence ID" value="NZ_QVIG01000001.1"/>
</dbReference>
<name>A0A373A6C0_9ACTN</name>
<reference evidence="5 6" key="1">
    <citation type="submission" date="2018-08" db="EMBL/GenBank/DDBJ databases">
        <title>Diversity &amp; Physiological Properties of Lignin-Decomposing Actinobacteria from Soil.</title>
        <authorList>
            <person name="Roh S.G."/>
            <person name="Kim S.B."/>
        </authorList>
    </citation>
    <scope>NUCLEOTIDE SEQUENCE [LARGE SCALE GENOMIC DNA]</scope>
    <source>
        <strain evidence="5 6">MMS17-GH009</strain>
    </source>
</reference>
<evidence type="ECO:0000256" key="1">
    <source>
        <dbReference type="ARBA" id="ARBA00022630"/>
    </source>
</evidence>
<keyword evidence="2" id="KW-0560">Oxidoreductase</keyword>
<dbReference type="InterPro" id="IPR023753">
    <property type="entry name" value="FAD/NAD-binding_dom"/>
</dbReference>
<keyword evidence="1" id="KW-0285">Flavoprotein</keyword>
<dbReference type="Gene3D" id="3.50.50.60">
    <property type="entry name" value="FAD/NAD(P)-binding domain"/>
    <property type="match status" value="2"/>
</dbReference>
<feature type="domain" description="FAD/NAD(P)-binding" evidence="4">
    <location>
        <begin position="22"/>
        <end position="310"/>
    </location>
</feature>
<dbReference type="InterPro" id="IPR036188">
    <property type="entry name" value="FAD/NAD-bd_sf"/>
</dbReference>
<accession>A0A373A6C0</accession>